<accession>A0A510USV7</accession>
<protein>
    <submittedName>
        <fullName evidence="1">DNA-3-methyladenine glycosylase</fullName>
    </submittedName>
</protein>
<dbReference type="InterPro" id="IPR005019">
    <property type="entry name" value="Adenine_glyco"/>
</dbReference>
<dbReference type="RefSeq" id="WP_146866565.1">
    <property type="nucleotide sequence ID" value="NZ_BJTZ01000048.1"/>
</dbReference>
<proteinExistence type="predicted"/>
<organism evidence="1 2">
    <name type="scientific">Aliivibrio fischeri</name>
    <name type="common">Vibrio fischeri</name>
    <dbReference type="NCBI Taxonomy" id="668"/>
    <lineage>
        <taxon>Bacteria</taxon>
        <taxon>Pseudomonadati</taxon>
        <taxon>Pseudomonadota</taxon>
        <taxon>Gammaproteobacteria</taxon>
        <taxon>Vibrionales</taxon>
        <taxon>Vibrionaceae</taxon>
        <taxon>Aliivibrio</taxon>
    </lineage>
</organism>
<dbReference type="PANTHER" id="PTHR30037">
    <property type="entry name" value="DNA-3-METHYLADENINE GLYCOSYLASE 1"/>
    <property type="match status" value="1"/>
</dbReference>
<reference evidence="1 2" key="1">
    <citation type="submission" date="2019-07" db="EMBL/GenBank/DDBJ databases">
        <title>Whole genome shotgun sequence of Aliivibrio fischeri NBRC 101058.</title>
        <authorList>
            <person name="Hosoyama A."/>
            <person name="Uohara A."/>
            <person name="Ohji S."/>
            <person name="Ichikawa N."/>
        </authorList>
    </citation>
    <scope>NUCLEOTIDE SEQUENCE [LARGE SCALE GENOMIC DNA]</scope>
    <source>
        <strain evidence="1 2">NBRC 101058</strain>
    </source>
</reference>
<name>A0A510USV7_ALIFS</name>
<dbReference type="EMBL" id="BJTZ01000048">
    <property type="protein sequence ID" value="GEK15925.1"/>
    <property type="molecule type" value="Genomic_DNA"/>
</dbReference>
<dbReference type="AlphaFoldDB" id="A0A510USV7"/>
<dbReference type="InterPro" id="IPR052891">
    <property type="entry name" value="DNA-3mA_glycosylase"/>
</dbReference>
<dbReference type="Proteomes" id="UP000321787">
    <property type="component" value="Unassembled WGS sequence"/>
</dbReference>
<evidence type="ECO:0000313" key="1">
    <source>
        <dbReference type="EMBL" id="GEK15925.1"/>
    </source>
</evidence>
<gene>
    <name evidence="1" type="ORF">AFI02nite_39610</name>
</gene>
<dbReference type="InterPro" id="IPR011257">
    <property type="entry name" value="DNA_glycosylase"/>
</dbReference>
<sequence length="235" mass="26889">MSIEKFESIYERAALRKGGTTQLELLLNKPLPRSELAKIPDDRWLAAFTEKVFQCGISWNVVRKKWPNFEEVFFQFRIQPLLMQPDEVWEEKAQDPRIIRHLTKVKTIPANAMMIYSAGLQYDSFGNMVANWPSENITGLWAHLKKHGQRLGGNTGAYALRQMGVDTFILSSDVEFYLRNYGIIDGGRDTKRVHLAANQAFNQWKEESGRSLSEISQVIAYSCGDNRVLISASEQ</sequence>
<evidence type="ECO:0000313" key="2">
    <source>
        <dbReference type="Proteomes" id="UP000321787"/>
    </source>
</evidence>
<comment type="caution">
    <text evidence="1">The sequence shown here is derived from an EMBL/GenBank/DDBJ whole genome shotgun (WGS) entry which is preliminary data.</text>
</comment>
<dbReference type="Pfam" id="PF03352">
    <property type="entry name" value="Adenine_glyco"/>
    <property type="match status" value="1"/>
</dbReference>
<dbReference type="PANTHER" id="PTHR30037:SF3">
    <property type="entry name" value="BLR0857 PROTEIN"/>
    <property type="match status" value="1"/>
</dbReference>
<dbReference type="GO" id="GO:0008725">
    <property type="term" value="F:DNA-3-methyladenine glycosylase activity"/>
    <property type="evidence" value="ECO:0007669"/>
    <property type="project" value="InterPro"/>
</dbReference>
<dbReference type="GO" id="GO:0006284">
    <property type="term" value="P:base-excision repair"/>
    <property type="evidence" value="ECO:0007669"/>
    <property type="project" value="InterPro"/>
</dbReference>
<dbReference type="Gene3D" id="1.10.340.30">
    <property type="entry name" value="Hypothetical protein, domain 2"/>
    <property type="match status" value="1"/>
</dbReference>
<dbReference type="SUPFAM" id="SSF48150">
    <property type="entry name" value="DNA-glycosylase"/>
    <property type="match status" value="1"/>
</dbReference>